<evidence type="ECO:0000313" key="2">
    <source>
        <dbReference type="EMBL" id="PMD25490.1"/>
    </source>
</evidence>
<evidence type="ECO:0000313" key="3">
    <source>
        <dbReference type="Proteomes" id="UP000235672"/>
    </source>
</evidence>
<feature type="compositionally biased region" description="Polar residues" evidence="1">
    <location>
        <begin position="336"/>
        <end position="346"/>
    </location>
</feature>
<dbReference type="AlphaFoldDB" id="A0A2J6QGW6"/>
<protein>
    <submittedName>
        <fullName evidence="2">Uncharacterized protein</fullName>
    </submittedName>
</protein>
<sequence length="655" mass="69464">MDLDAINATVARLEGGEPSTSTLTLKRALKELSSNSSAYRPPPPTSETVDPRLLTIIDSKLRAESLAVSAEYAARFLVENDNKLVPTIYAIKSDLATRENNLNGAGRISVRLEWEIMTWSNHPAALYKDEVLALLEEQDFNIRDLAEKGWNSSYAQKMVNTIQCKEDQQIEFAYYVSENKFREKRAAAYAQFREEGKNFKQLENAIYFWEQQELAKLYVTSVNEAHIEHQVRMRRSAHYRNRLQPVQAVDQVQVALAIEKASAAKGEGPVIVRKSKSASSSNVAGHSGTTNKASSDKGKGPAVAGTSKSPSSLNVAGHSGPINKASSDKGKGLALSGTSQPANSAGPSGITKKDASLKVPAFASTSTSSNAAGHSGTINKASSDKSKGRALPDPPKSANIAGPSGTSKKEATLKAPASTVTSNSSNATSHIHTTKQDASLKVPAPALPSTSSNAAGPSGTYNIPTISITPPPPITASATFNYAEPTGIKLFLFQYLYEIKVELTGEGCNSCGGGAWLENISALRELHTFQIDWAPTAVTIANNSAALAKAMIDAMEEPILIYLRAIMREEEICQYKVEAMGLEFGCWLMEKYVDSVKTGKGIDLGPQVVPGGILGGLKRGDGPSGAASPSGTSAGGSSGGGCGGKKQNKKGKKKN</sequence>
<feature type="region of interest" description="Disordered" evidence="1">
    <location>
        <begin position="617"/>
        <end position="655"/>
    </location>
</feature>
<dbReference type="EMBL" id="KZ613470">
    <property type="protein sequence ID" value="PMD25490.1"/>
    <property type="molecule type" value="Genomic_DNA"/>
</dbReference>
<reference evidence="2 3" key="1">
    <citation type="submission" date="2016-05" db="EMBL/GenBank/DDBJ databases">
        <title>A degradative enzymes factory behind the ericoid mycorrhizal symbiosis.</title>
        <authorList>
            <consortium name="DOE Joint Genome Institute"/>
            <person name="Martino E."/>
            <person name="Morin E."/>
            <person name="Grelet G."/>
            <person name="Kuo A."/>
            <person name="Kohler A."/>
            <person name="Daghino S."/>
            <person name="Barry K."/>
            <person name="Choi C."/>
            <person name="Cichocki N."/>
            <person name="Clum A."/>
            <person name="Copeland A."/>
            <person name="Hainaut M."/>
            <person name="Haridas S."/>
            <person name="Labutti K."/>
            <person name="Lindquist E."/>
            <person name="Lipzen A."/>
            <person name="Khouja H.-R."/>
            <person name="Murat C."/>
            <person name="Ohm R."/>
            <person name="Olson A."/>
            <person name="Spatafora J."/>
            <person name="Veneault-Fourrey C."/>
            <person name="Henrissat B."/>
            <person name="Grigoriev I."/>
            <person name="Martin F."/>
            <person name="Perotto S."/>
        </authorList>
    </citation>
    <scope>NUCLEOTIDE SEQUENCE [LARGE SCALE GENOMIC DNA]</scope>
    <source>
        <strain evidence="2 3">UAMH 7357</strain>
    </source>
</reference>
<feature type="compositionally biased region" description="Polar residues" evidence="1">
    <location>
        <begin position="277"/>
        <end position="293"/>
    </location>
</feature>
<dbReference type="Proteomes" id="UP000235672">
    <property type="component" value="Unassembled WGS sequence"/>
</dbReference>
<organism evidence="2 3">
    <name type="scientific">Hyaloscypha hepaticicola</name>
    <dbReference type="NCBI Taxonomy" id="2082293"/>
    <lineage>
        <taxon>Eukaryota</taxon>
        <taxon>Fungi</taxon>
        <taxon>Dikarya</taxon>
        <taxon>Ascomycota</taxon>
        <taxon>Pezizomycotina</taxon>
        <taxon>Leotiomycetes</taxon>
        <taxon>Helotiales</taxon>
        <taxon>Hyaloscyphaceae</taxon>
        <taxon>Hyaloscypha</taxon>
    </lineage>
</organism>
<feature type="region of interest" description="Disordered" evidence="1">
    <location>
        <begin position="267"/>
        <end position="458"/>
    </location>
</feature>
<proteinExistence type="predicted"/>
<feature type="compositionally biased region" description="Basic residues" evidence="1">
    <location>
        <begin position="646"/>
        <end position="655"/>
    </location>
</feature>
<feature type="compositionally biased region" description="Low complexity" evidence="1">
    <location>
        <begin position="363"/>
        <end position="377"/>
    </location>
</feature>
<feature type="compositionally biased region" description="Gly residues" evidence="1">
    <location>
        <begin position="633"/>
        <end position="644"/>
    </location>
</feature>
<keyword evidence="3" id="KW-1185">Reference proteome</keyword>
<accession>A0A2J6QGW6</accession>
<gene>
    <name evidence="2" type="ORF">NA56DRAFT_436933</name>
</gene>
<evidence type="ECO:0000256" key="1">
    <source>
        <dbReference type="SAM" id="MobiDB-lite"/>
    </source>
</evidence>
<feature type="compositionally biased region" description="Polar residues" evidence="1">
    <location>
        <begin position="448"/>
        <end position="458"/>
    </location>
</feature>
<feature type="compositionally biased region" description="Low complexity" evidence="1">
    <location>
        <begin position="417"/>
        <end position="429"/>
    </location>
</feature>
<name>A0A2J6QGW6_9HELO</name>